<evidence type="ECO:0000313" key="1">
    <source>
        <dbReference type="EMBL" id="ENN96818.1"/>
    </source>
</evidence>
<protein>
    <recommendedName>
        <fullName evidence="3">Cell division protein SepF</fullName>
    </recommendedName>
</protein>
<dbReference type="STRING" id="1069083.GCA_000371805_01133"/>
<reference evidence="1 2" key="1">
    <citation type="journal article" date="2013" name="Genome Announc.">
        <title>Draft Genome Sequence of a Highly Flagellated, Fast-Swimming Archaeon, Methanocaldococcus villosus Strain KIN24-T80 (DSM 22612).</title>
        <authorList>
            <person name="Thennarasu S."/>
            <person name="Polireddy D."/>
            <person name="Antony A."/>
            <person name="Yada M.R."/>
            <person name="Algarawi S."/>
            <person name="Sivakumar N."/>
        </authorList>
    </citation>
    <scope>NUCLEOTIDE SEQUENCE [LARGE SCALE GENOMIC DNA]</scope>
    <source>
        <strain evidence="1 2">KIN24-T80</strain>
    </source>
</reference>
<evidence type="ECO:0000313" key="2">
    <source>
        <dbReference type="Proteomes" id="UP000053695"/>
    </source>
</evidence>
<evidence type="ECO:0008006" key="3">
    <source>
        <dbReference type="Google" id="ProtNLM"/>
    </source>
</evidence>
<organism evidence="1 2">
    <name type="scientific">Methanocaldococcus villosus KIN24-T80</name>
    <dbReference type="NCBI Taxonomy" id="1069083"/>
    <lineage>
        <taxon>Archaea</taxon>
        <taxon>Methanobacteriati</taxon>
        <taxon>Methanobacteriota</taxon>
        <taxon>Methanomada group</taxon>
        <taxon>Methanococci</taxon>
        <taxon>Methanococcales</taxon>
        <taxon>Methanocaldococcaceae</taxon>
        <taxon>Methanocaldococcus</taxon>
    </lineage>
</organism>
<dbReference type="Proteomes" id="UP000053695">
    <property type="component" value="Unassembled WGS sequence"/>
</dbReference>
<proteinExistence type="predicted"/>
<dbReference type="RefSeq" id="WP_004589724.1">
    <property type="nucleotide sequence ID" value="NZ_APMM01000001.1"/>
</dbReference>
<name>N6V3I2_9EURY</name>
<gene>
    <name evidence="1" type="ORF">J422_00175</name>
</gene>
<dbReference type="OrthoDB" id="59585at2157"/>
<accession>N6V3I2</accession>
<comment type="caution">
    <text evidence="1">The sequence shown here is derived from an EMBL/GenBank/DDBJ whole genome shotgun (WGS) entry which is preliminary data.</text>
</comment>
<dbReference type="AlphaFoldDB" id="N6V3I2"/>
<sequence length="149" mass="17700">MVFEKIIKKIRGNKDLPKPVEVPEEEEYEVIGEETQTVILDEEEKKEEVKEIIKIEKILPKLFVVRIKHPLDFREIKGQIPDYDVIIINFEEVPEEAIIKEITDFKSYLDTINYRYGLVSENVLLCFRNDVELDKYVSKIKEDVEEIKE</sequence>
<dbReference type="EMBL" id="APMM01000001">
    <property type="protein sequence ID" value="ENN96818.1"/>
    <property type="molecule type" value="Genomic_DNA"/>
</dbReference>
<dbReference type="PATRIC" id="fig|1069083.5.peg.35"/>
<keyword evidence="2" id="KW-1185">Reference proteome</keyword>